<organism evidence="2 3">
    <name type="scientific">Tieghemostelium lacteum</name>
    <name type="common">Slime mold</name>
    <name type="synonym">Dictyostelium lacteum</name>
    <dbReference type="NCBI Taxonomy" id="361077"/>
    <lineage>
        <taxon>Eukaryota</taxon>
        <taxon>Amoebozoa</taxon>
        <taxon>Evosea</taxon>
        <taxon>Eumycetozoa</taxon>
        <taxon>Dictyostelia</taxon>
        <taxon>Dictyosteliales</taxon>
        <taxon>Raperosteliaceae</taxon>
        <taxon>Tieghemostelium</taxon>
    </lineage>
</organism>
<feature type="region of interest" description="Disordered" evidence="1">
    <location>
        <begin position="47"/>
        <end position="68"/>
    </location>
</feature>
<dbReference type="SUPFAM" id="SSF51206">
    <property type="entry name" value="cAMP-binding domain-like"/>
    <property type="match status" value="1"/>
</dbReference>
<evidence type="ECO:0008006" key="4">
    <source>
        <dbReference type="Google" id="ProtNLM"/>
    </source>
</evidence>
<evidence type="ECO:0000256" key="1">
    <source>
        <dbReference type="SAM" id="MobiDB-lite"/>
    </source>
</evidence>
<dbReference type="InterPro" id="IPR014710">
    <property type="entry name" value="RmlC-like_jellyroll"/>
</dbReference>
<feature type="compositionally biased region" description="Low complexity" evidence="1">
    <location>
        <begin position="161"/>
        <end position="182"/>
    </location>
</feature>
<evidence type="ECO:0000313" key="2">
    <source>
        <dbReference type="EMBL" id="KYQ94441.1"/>
    </source>
</evidence>
<feature type="compositionally biased region" description="Low complexity" evidence="1">
    <location>
        <begin position="141"/>
        <end position="153"/>
    </location>
</feature>
<gene>
    <name evidence="2" type="ORF">DLAC_04738</name>
</gene>
<accession>A0A151ZKC2</accession>
<proteinExistence type="predicted"/>
<dbReference type="InParanoid" id="A0A151ZKC2"/>
<dbReference type="InterPro" id="IPR018490">
    <property type="entry name" value="cNMP-bd_dom_sf"/>
</dbReference>
<reference evidence="2 3" key="1">
    <citation type="submission" date="2015-12" db="EMBL/GenBank/DDBJ databases">
        <title>Dictyostelia acquired genes for synthesis and detection of signals that induce cell-type specialization by lateral gene transfer from prokaryotes.</title>
        <authorList>
            <person name="Gloeckner G."/>
            <person name="Schaap P."/>
        </authorList>
    </citation>
    <scope>NUCLEOTIDE SEQUENCE [LARGE SCALE GENOMIC DNA]</scope>
    <source>
        <strain evidence="2 3">TK</strain>
    </source>
</reference>
<evidence type="ECO:0000313" key="3">
    <source>
        <dbReference type="Proteomes" id="UP000076078"/>
    </source>
</evidence>
<name>A0A151ZKC2_TIELA</name>
<dbReference type="EMBL" id="LODT01000022">
    <property type="protein sequence ID" value="KYQ94441.1"/>
    <property type="molecule type" value="Genomic_DNA"/>
</dbReference>
<dbReference type="Proteomes" id="UP000076078">
    <property type="component" value="Unassembled WGS sequence"/>
</dbReference>
<keyword evidence="3" id="KW-1185">Reference proteome</keyword>
<feature type="region of interest" description="Disordered" evidence="1">
    <location>
        <begin position="139"/>
        <end position="182"/>
    </location>
</feature>
<sequence length="276" mass="30348">MSSTSKLAIKKIKITTDHHIPIDRNTFESQNINNISGIINKNQIPTTNIPTANGNNNNSNNTSTTTTTSRGLSESIQILSVVNSIDLFRNFTISKATDILSTAKKQNYSSGSVIIDLENQIPSNTLWIVVNGKISLVNKGSSAPSSPKSTSEPSSPPVFPTVPTTTTTSTTSTTASSISSSPTIKKRKRENSFLKAQQEDNNNTSILCTSFDSIDEIDEDQLVIHEEPHPENCCFQSGDHFCETSYPSNLFIAETDVELIKFNHNDFQYLFYDLKS</sequence>
<dbReference type="Gene3D" id="2.60.120.10">
    <property type="entry name" value="Jelly Rolls"/>
    <property type="match status" value="1"/>
</dbReference>
<comment type="caution">
    <text evidence="2">The sequence shown here is derived from an EMBL/GenBank/DDBJ whole genome shotgun (WGS) entry which is preliminary data.</text>
</comment>
<dbReference type="AlphaFoldDB" id="A0A151ZKC2"/>
<protein>
    <recommendedName>
        <fullName evidence="4">Cyclic nucleotide-binding domain-containing protein</fullName>
    </recommendedName>
</protein>